<dbReference type="CDD" id="cd03293">
    <property type="entry name" value="ABC_NrtD_SsuB_transporters"/>
    <property type="match status" value="1"/>
</dbReference>
<organism evidence="10 11">
    <name type="scientific">Acinetobacter terrae</name>
    <dbReference type="NCBI Taxonomy" id="2731247"/>
    <lineage>
        <taxon>Bacteria</taxon>
        <taxon>Pseudomonadati</taxon>
        <taxon>Pseudomonadota</taxon>
        <taxon>Gammaproteobacteria</taxon>
        <taxon>Moraxellales</taxon>
        <taxon>Moraxellaceae</taxon>
        <taxon>Acinetobacter</taxon>
        <taxon>Acinetobacter Taxon 24</taxon>
    </lineage>
</organism>
<evidence type="ECO:0000256" key="4">
    <source>
        <dbReference type="ARBA" id="ARBA00022741"/>
    </source>
</evidence>
<dbReference type="PANTHER" id="PTHR42788">
    <property type="entry name" value="TAURINE IMPORT ATP-BINDING PROTEIN-RELATED"/>
    <property type="match status" value="1"/>
</dbReference>
<dbReference type="SMART" id="SM00382">
    <property type="entry name" value="AAA"/>
    <property type="match status" value="1"/>
</dbReference>
<keyword evidence="5 10" id="KW-0067">ATP-binding</keyword>
<evidence type="ECO:0000256" key="8">
    <source>
        <dbReference type="SAM" id="MobiDB-lite"/>
    </source>
</evidence>
<evidence type="ECO:0000256" key="1">
    <source>
        <dbReference type="ARBA" id="ARBA00005417"/>
    </source>
</evidence>
<evidence type="ECO:0000313" key="11">
    <source>
        <dbReference type="Proteomes" id="UP000291380"/>
    </source>
</evidence>
<dbReference type="AlphaFoldDB" id="A0A4V2LPG4"/>
<dbReference type="OrthoDB" id="9802264at2"/>
<evidence type="ECO:0000256" key="2">
    <source>
        <dbReference type="ARBA" id="ARBA00022448"/>
    </source>
</evidence>
<comment type="caution">
    <text evidence="10">The sequence shown here is derived from an EMBL/GenBank/DDBJ whole genome shotgun (WGS) entry which is preliminary data.</text>
</comment>
<reference evidence="10 11" key="1">
    <citation type="submission" date="2019-02" db="EMBL/GenBank/DDBJ databases">
        <title>High diversity of culturable Acinetobacter species in natural soil and water ecosystems.</title>
        <authorList>
            <person name="Radolfova-Krizova L."/>
            <person name="Nemec A."/>
        </authorList>
    </citation>
    <scope>NUCLEOTIDE SEQUENCE [LARGE SCALE GENOMIC DNA]</scope>
    <source>
        <strain evidence="10 11">ANC 4281</strain>
    </source>
</reference>
<keyword evidence="4" id="KW-0547">Nucleotide-binding</keyword>
<keyword evidence="3" id="KW-1003">Cell membrane</keyword>
<keyword evidence="2" id="KW-0813">Transport</keyword>
<evidence type="ECO:0000256" key="6">
    <source>
        <dbReference type="ARBA" id="ARBA00022967"/>
    </source>
</evidence>
<evidence type="ECO:0000259" key="9">
    <source>
        <dbReference type="PROSITE" id="PS50893"/>
    </source>
</evidence>
<evidence type="ECO:0000313" key="10">
    <source>
        <dbReference type="EMBL" id="TCB56899.1"/>
    </source>
</evidence>
<dbReference type="PROSITE" id="PS50893">
    <property type="entry name" value="ABC_TRANSPORTER_2"/>
    <property type="match status" value="1"/>
</dbReference>
<dbReference type="Pfam" id="PF00005">
    <property type="entry name" value="ABC_tran"/>
    <property type="match status" value="1"/>
</dbReference>
<dbReference type="Proteomes" id="UP000291380">
    <property type="component" value="Unassembled WGS sequence"/>
</dbReference>
<name>A0A4V2LPG4_9GAMM</name>
<dbReference type="Gene3D" id="3.40.50.300">
    <property type="entry name" value="P-loop containing nucleotide triphosphate hydrolases"/>
    <property type="match status" value="1"/>
</dbReference>
<dbReference type="PANTHER" id="PTHR42788:SF17">
    <property type="entry name" value="ALIPHATIC SULFONATES IMPORT ATP-BINDING PROTEIN SSUB"/>
    <property type="match status" value="1"/>
</dbReference>
<dbReference type="RefSeq" id="WP_131271844.1">
    <property type="nucleotide sequence ID" value="NZ_SJOA01000020.1"/>
</dbReference>
<gene>
    <name evidence="10" type="ORF">E0H85_13505</name>
</gene>
<feature type="domain" description="ABC transporter" evidence="9">
    <location>
        <begin position="35"/>
        <end position="259"/>
    </location>
</feature>
<evidence type="ECO:0000256" key="5">
    <source>
        <dbReference type="ARBA" id="ARBA00022840"/>
    </source>
</evidence>
<keyword evidence="7" id="KW-0472">Membrane</keyword>
<protein>
    <submittedName>
        <fullName evidence="10">ATP-binding cassette domain-containing protein</fullName>
    </submittedName>
</protein>
<dbReference type="InterPro" id="IPR050166">
    <property type="entry name" value="ABC_transporter_ATP-bind"/>
</dbReference>
<dbReference type="EMBL" id="SJOA01000020">
    <property type="protein sequence ID" value="TCB56899.1"/>
    <property type="molecule type" value="Genomic_DNA"/>
</dbReference>
<evidence type="ECO:0000256" key="3">
    <source>
        <dbReference type="ARBA" id="ARBA00022475"/>
    </source>
</evidence>
<comment type="similarity">
    <text evidence="1">Belongs to the ABC transporter superfamily.</text>
</comment>
<keyword evidence="6" id="KW-1278">Translocase</keyword>
<dbReference type="SUPFAM" id="SSF52540">
    <property type="entry name" value="P-loop containing nucleoside triphosphate hydrolases"/>
    <property type="match status" value="1"/>
</dbReference>
<dbReference type="InterPro" id="IPR003593">
    <property type="entry name" value="AAA+_ATPase"/>
</dbReference>
<dbReference type="GO" id="GO:0005524">
    <property type="term" value="F:ATP binding"/>
    <property type="evidence" value="ECO:0007669"/>
    <property type="project" value="UniProtKB-KW"/>
</dbReference>
<sequence length="269" mass="29872">MTDLSIGRHVAEDPTAPEQPATADINPTAVVGAEILIEQLHKFYGDVTILEDLDLYIQPGEFLAIVGRSGCGKSTLLRLIADLEQPSYGEIKFKSARHIREGITSDDIRVMFQDPRLLPWRSIEQNVQLGLAKEHQGNASALLEKVGLKEKAGLWPSQLSGGQRQRTALARALSHKPRILLLDEPLGALDALTRLDMQSLIEKLWHEQGFTAILVTHDVSEAVQLADRIILLDKGHIAKQFKVDLARPRKKDYAFTELEQQVLNAVLAT</sequence>
<proteinExistence type="inferred from homology"/>
<feature type="region of interest" description="Disordered" evidence="8">
    <location>
        <begin position="1"/>
        <end position="23"/>
    </location>
</feature>
<dbReference type="InterPro" id="IPR027417">
    <property type="entry name" value="P-loop_NTPase"/>
</dbReference>
<evidence type="ECO:0000256" key="7">
    <source>
        <dbReference type="ARBA" id="ARBA00023136"/>
    </source>
</evidence>
<dbReference type="GO" id="GO:0016887">
    <property type="term" value="F:ATP hydrolysis activity"/>
    <property type="evidence" value="ECO:0007669"/>
    <property type="project" value="InterPro"/>
</dbReference>
<accession>A0A4V2LPG4</accession>
<dbReference type="InterPro" id="IPR003439">
    <property type="entry name" value="ABC_transporter-like_ATP-bd"/>
</dbReference>